<evidence type="ECO:0000313" key="1">
    <source>
        <dbReference type="Proteomes" id="UP000095281"/>
    </source>
</evidence>
<dbReference type="WBParaSite" id="MhA1_Contig3081.frz3.gene1">
    <property type="protein sequence ID" value="MhA1_Contig3081.frz3.gene1"/>
    <property type="gene ID" value="MhA1_Contig3081.frz3.gene1"/>
</dbReference>
<organism evidence="1 2">
    <name type="scientific">Meloidogyne hapla</name>
    <name type="common">Root-knot nematode worm</name>
    <dbReference type="NCBI Taxonomy" id="6305"/>
    <lineage>
        <taxon>Eukaryota</taxon>
        <taxon>Metazoa</taxon>
        <taxon>Ecdysozoa</taxon>
        <taxon>Nematoda</taxon>
        <taxon>Chromadorea</taxon>
        <taxon>Rhabditida</taxon>
        <taxon>Tylenchina</taxon>
        <taxon>Tylenchomorpha</taxon>
        <taxon>Tylenchoidea</taxon>
        <taxon>Meloidogynidae</taxon>
        <taxon>Meloidogyninae</taxon>
        <taxon>Meloidogyne</taxon>
    </lineage>
</organism>
<dbReference type="AlphaFoldDB" id="A0A1I8BKR8"/>
<reference evidence="2" key="1">
    <citation type="submission" date="2016-11" db="UniProtKB">
        <authorList>
            <consortium name="WormBaseParasite"/>
        </authorList>
    </citation>
    <scope>IDENTIFICATION</scope>
</reference>
<dbReference type="Proteomes" id="UP000095281">
    <property type="component" value="Unplaced"/>
</dbReference>
<keyword evidence="1" id="KW-1185">Reference proteome</keyword>
<protein>
    <submittedName>
        <fullName evidence="2">MCM_lid domain-containing protein</fullName>
    </submittedName>
</protein>
<accession>A0A1I8BKR8</accession>
<name>A0A1I8BKR8_MELHA</name>
<evidence type="ECO:0000313" key="2">
    <source>
        <dbReference type="WBParaSite" id="MhA1_Contig3081.frz3.gene1"/>
    </source>
</evidence>
<sequence length="123" mass="14617">MEEIRNARHVYEERVRDCTQEEQQAFDQTLRASVDLAEAYQISRRAKKRHIKYSDLIDQLDIMLGTGSIASNSNKSRGVVLPKLELKMFDGYEWENFGLCMKQQSTMIMIWILYKKCHIWIHF</sequence>
<proteinExistence type="predicted"/>